<evidence type="ECO:0000256" key="10">
    <source>
        <dbReference type="SAM" id="MobiDB-lite"/>
    </source>
</evidence>
<keyword evidence="5" id="KW-0862">Zinc</keyword>
<comment type="subcellular location">
    <subcellularLocation>
        <location evidence="1">Nucleus</location>
    </subcellularLocation>
</comment>
<feature type="compositionally biased region" description="Basic and acidic residues" evidence="10">
    <location>
        <begin position="16"/>
        <end position="31"/>
    </location>
</feature>
<dbReference type="PANTHER" id="PTHR47772">
    <property type="entry name" value="ZINC FINGER PROTEIN 200"/>
    <property type="match status" value="1"/>
</dbReference>
<keyword evidence="13" id="KW-1185">Reference proteome</keyword>
<dbReference type="EMBL" id="CAXLJM020000099">
    <property type="protein sequence ID" value="CAL8133311.1"/>
    <property type="molecule type" value="Genomic_DNA"/>
</dbReference>
<name>A0ABP1RQX7_9HEXA</name>
<dbReference type="Proteomes" id="UP001642540">
    <property type="component" value="Unassembled WGS sequence"/>
</dbReference>
<keyword evidence="4 9" id="KW-0863">Zinc-finger</keyword>
<dbReference type="InterPro" id="IPR036236">
    <property type="entry name" value="Znf_C2H2_sf"/>
</dbReference>
<sequence length="434" mass="50428">MANYLFSGDGVRFYKNREEGGRPIDDQEHQQDQVNTENGAALTRRQRNIWDLLAEDDDFELDQSTFEEILKAQQQKEAQSSLQNSSSSSSHLDHHLNPPEVIDLVSEDDEESQNDNHLRHEVVNFQKNNYMNFNLNLRPDEAPPNTQKVTLVQMENQLILHQEESSPIPCPDCGCFVLPSKLEWHRSHRHPETNPDYSMIKKEVNIRWGYKCKHCPAFFRKRNAIKIHAQLHLPGAQVQICQVENCGWHVNPQNMTMHRRQNHPELRWNCELCNAIYTTAKGLKLHRNLHERGDGVVCDKCGWVVAPHYLAHHDSAWHSPGAEARGAQQQSSSSVVHLNPNPNLSKNELTKELNRNRHPDYFSRFANRSRRFFCRHCPFVKNQRKAMENHLLLHKPGVDSVVCKVCGWFVPARKINSHMTYHSRPNILKRVENI</sequence>
<evidence type="ECO:0000256" key="5">
    <source>
        <dbReference type="ARBA" id="ARBA00022833"/>
    </source>
</evidence>
<evidence type="ECO:0000256" key="4">
    <source>
        <dbReference type="ARBA" id="ARBA00022771"/>
    </source>
</evidence>
<evidence type="ECO:0000259" key="11">
    <source>
        <dbReference type="PROSITE" id="PS50157"/>
    </source>
</evidence>
<evidence type="ECO:0000256" key="2">
    <source>
        <dbReference type="ARBA" id="ARBA00022723"/>
    </source>
</evidence>
<keyword evidence="2" id="KW-0479">Metal-binding</keyword>
<evidence type="ECO:0000256" key="9">
    <source>
        <dbReference type="PROSITE-ProRule" id="PRU00042"/>
    </source>
</evidence>
<keyword evidence="7" id="KW-0804">Transcription</keyword>
<keyword evidence="3" id="KW-0677">Repeat</keyword>
<dbReference type="InterPro" id="IPR050636">
    <property type="entry name" value="C2H2-ZF_domain-containing"/>
</dbReference>
<comment type="caution">
    <text evidence="12">The sequence shown here is derived from an EMBL/GenBank/DDBJ whole genome shotgun (WGS) entry which is preliminary data.</text>
</comment>
<feature type="domain" description="C2H2-type" evidence="11">
    <location>
        <begin position="210"/>
        <end position="232"/>
    </location>
</feature>
<gene>
    <name evidence="12" type="ORF">ODALV1_LOCUS25009</name>
</gene>
<dbReference type="InterPro" id="IPR013087">
    <property type="entry name" value="Znf_C2H2_type"/>
</dbReference>
<feature type="region of interest" description="Disordered" evidence="10">
    <location>
        <begin position="16"/>
        <end position="40"/>
    </location>
</feature>
<evidence type="ECO:0000313" key="13">
    <source>
        <dbReference type="Proteomes" id="UP001642540"/>
    </source>
</evidence>
<evidence type="ECO:0000256" key="8">
    <source>
        <dbReference type="ARBA" id="ARBA00023242"/>
    </source>
</evidence>
<dbReference type="PROSITE" id="PS00028">
    <property type="entry name" value="ZINC_FINGER_C2H2_1"/>
    <property type="match status" value="2"/>
</dbReference>
<organism evidence="12 13">
    <name type="scientific">Orchesella dallaii</name>
    <dbReference type="NCBI Taxonomy" id="48710"/>
    <lineage>
        <taxon>Eukaryota</taxon>
        <taxon>Metazoa</taxon>
        <taxon>Ecdysozoa</taxon>
        <taxon>Arthropoda</taxon>
        <taxon>Hexapoda</taxon>
        <taxon>Collembola</taxon>
        <taxon>Entomobryomorpha</taxon>
        <taxon>Entomobryoidea</taxon>
        <taxon>Orchesellidae</taxon>
        <taxon>Orchesellinae</taxon>
        <taxon>Orchesella</taxon>
    </lineage>
</organism>
<dbReference type="PANTHER" id="PTHR47772:SF13">
    <property type="entry name" value="GASTRULA ZINC FINGER PROTEIN XLCGF49.1-LIKE-RELATED"/>
    <property type="match status" value="1"/>
</dbReference>
<dbReference type="PROSITE" id="PS50157">
    <property type="entry name" value="ZINC_FINGER_C2H2_2"/>
    <property type="match status" value="1"/>
</dbReference>
<reference evidence="12 13" key="1">
    <citation type="submission" date="2024-08" db="EMBL/GenBank/DDBJ databases">
        <authorList>
            <person name="Cucini C."/>
            <person name="Frati F."/>
        </authorList>
    </citation>
    <scope>NUCLEOTIDE SEQUENCE [LARGE SCALE GENOMIC DNA]</scope>
</reference>
<dbReference type="Gene3D" id="3.30.160.60">
    <property type="entry name" value="Classic Zinc Finger"/>
    <property type="match status" value="2"/>
</dbReference>
<dbReference type="SUPFAM" id="SSF57667">
    <property type="entry name" value="beta-beta-alpha zinc fingers"/>
    <property type="match status" value="1"/>
</dbReference>
<dbReference type="SMART" id="SM00355">
    <property type="entry name" value="ZnF_C2H2"/>
    <property type="match status" value="6"/>
</dbReference>
<keyword evidence="6" id="KW-0805">Transcription regulation</keyword>
<accession>A0ABP1RQX7</accession>
<evidence type="ECO:0000256" key="7">
    <source>
        <dbReference type="ARBA" id="ARBA00023163"/>
    </source>
</evidence>
<evidence type="ECO:0000313" key="12">
    <source>
        <dbReference type="EMBL" id="CAL8133311.1"/>
    </source>
</evidence>
<protein>
    <recommendedName>
        <fullName evidence="11">C2H2-type domain-containing protein</fullName>
    </recommendedName>
</protein>
<evidence type="ECO:0000256" key="1">
    <source>
        <dbReference type="ARBA" id="ARBA00004123"/>
    </source>
</evidence>
<feature type="region of interest" description="Disordered" evidence="10">
    <location>
        <begin position="71"/>
        <end position="96"/>
    </location>
</feature>
<feature type="compositionally biased region" description="Low complexity" evidence="10">
    <location>
        <begin position="79"/>
        <end position="90"/>
    </location>
</feature>
<evidence type="ECO:0000256" key="6">
    <source>
        <dbReference type="ARBA" id="ARBA00023015"/>
    </source>
</evidence>
<feature type="region of interest" description="Disordered" evidence="10">
    <location>
        <begin position="320"/>
        <end position="347"/>
    </location>
</feature>
<keyword evidence="8" id="KW-0539">Nucleus</keyword>
<evidence type="ECO:0000256" key="3">
    <source>
        <dbReference type="ARBA" id="ARBA00022737"/>
    </source>
</evidence>
<proteinExistence type="predicted"/>
<feature type="compositionally biased region" description="Polar residues" evidence="10">
    <location>
        <begin position="327"/>
        <end position="347"/>
    </location>
</feature>